<feature type="domain" description="N-acetylmuramoyl-L-alanine amidase" evidence="6">
    <location>
        <begin position="51"/>
        <end position="202"/>
    </location>
</feature>
<sequence>MKKRLLILFSCALLLPSACGFSAPGKKAERPAIIQKYVALSPKRDALMKAYSKLHYGREMIEIEPRAVVVHWTANDSQEGTYQYFYAEENPRLSYGTLNVGSQFLVGRDGTIWQLMPETALARHAIGLNWCAIGIENVGGVGGKEDLTKNQLAANVAIISYLKDKYPTLTTVLGHYEQDKAKQTDLWREDVPNYFHGKIDPGPTFMKGLREALTKKGLTFL</sequence>
<evidence type="ECO:0000256" key="5">
    <source>
        <dbReference type="SAM" id="SignalP"/>
    </source>
</evidence>
<dbReference type="Proteomes" id="UP000754226">
    <property type="component" value="Unassembled WGS sequence"/>
</dbReference>
<evidence type="ECO:0000256" key="2">
    <source>
        <dbReference type="ARBA" id="ARBA00011901"/>
    </source>
</evidence>
<dbReference type="Pfam" id="PF01510">
    <property type="entry name" value="Amidase_2"/>
    <property type="match status" value="1"/>
</dbReference>
<dbReference type="InterPro" id="IPR051206">
    <property type="entry name" value="NAMLAA_amidase_2"/>
</dbReference>
<dbReference type="Gene3D" id="3.40.80.10">
    <property type="entry name" value="Peptidoglycan recognition protein-like"/>
    <property type="match status" value="1"/>
</dbReference>
<dbReference type="CDD" id="cd06583">
    <property type="entry name" value="PGRP"/>
    <property type="match status" value="1"/>
</dbReference>
<dbReference type="AlphaFoldDB" id="A0A943EIP5"/>
<evidence type="ECO:0000313" key="7">
    <source>
        <dbReference type="EMBL" id="MBS5520543.1"/>
    </source>
</evidence>
<keyword evidence="3" id="KW-0378">Hydrolase</keyword>
<dbReference type="SUPFAM" id="SSF55846">
    <property type="entry name" value="N-acetylmuramoyl-L-alanine amidase-like"/>
    <property type="match status" value="1"/>
</dbReference>
<protein>
    <recommendedName>
        <fullName evidence="2">N-acetylmuramoyl-L-alanine amidase</fullName>
        <ecNumber evidence="2">3.5.1.28</ecNumber>
    </recommendedName>
</protein>
<name>A0A943EIP5_9FIRM</name>
<dbReference type="GO" id="GO:0008745">
    <property type="term" value="F:N-acetylmuramoyl-L-alanine amidase activity"/>
    <property type="evidence" value="ECO:0007669"/>
    <property type="project" value="UniProtKB-EC"/>
</dbReference>
<dbReference type="PANTHER" id="PTHR30417:SF1">
    <property type="entry name" value="N-ACETYLMURAMOYL-L-ALANINE AMIDASE AMID"/>
    <property type="match status" value="1"/>
</dbReference>
<accession>A0A943EIP5</accession>
<dbReference type="EC" id="3.5.1.28" evidence="2"/>
<dbReference type="InterPro" id="IPR002502">
    <property type="entry name" value="Amidase_domain"/>
</dbReference>
<gene>
    <name evidence="7" type="ORF">KHX13_09590</name>
</gene>
<dbReference type="GO" id="GO:0009253">
    <property type="term" value="P:peptidoglycan catabolic process"/>
    <property type="evidence" value="ECO:0007669"/>
    <property type="project" value="InterPro"/>
</dbReference>
<dbReference type="PANTHER" id="PTHR30417">
    <property type="entry name" value="N-ACETYLMURAMOYL-L-ALANINE AMIDASE AMID"/>
    <property type="match status" value="1"/>
</dbReference>
<evidence type="ECO:0000256" key="1">
    <source>
        <dbReference type="ARBA" id="ARBA00001561"/>
    </source>
</evidence>
<evidence type="ECO:0000256" key="4">
    <source>
        <dbReference type="ARBA" id="ARBA00023316"/>
    </source>
</evidence>
<keyword evidence="5" id="KW-0732">Signal</keyword>
<comment type="caution">
    <text evidence="7">The sequence shown here is derived from an EMBL/GenBank/DDBJ whole genome shotgun (WGS) entry which is preliminary data.</text>
</comment>
<proteinExistence type="predicted"/>
<keyword evidence="4" id="KW-0961">Cell wall biogenesis/degradation</keyword>
<dbReference type="GO" id="GO:0071555">
    <property type="term" value="P:cell wall organization"/>
    <property type="evidence" value="ECO:0007669"/>
    <property type="project" value="UniProtKB-KW"/>
</dbReference>
<dbReference type="GO" id="GO:0009254">
    <property type="term" value="P:peptidoglycan turnover"/>
    <property type="evidence" value="ECO:0007669"/>
    <property type="project" value="TreeGrafter"/>
</dbReference>
<organism evidence="7 8">
    <name type="scientific">Acidaminococcus intestini</name>
    <dbReference type="NCBI Taxonomy" id="187327"/>
    <lineage>
        <taxon>Bacteria</taxon>
        <taxon>Bacillati</taxon>
        <taxon>Bacillota</taxon>
        <taxon>Negativicutes</taxon>
        <taxon>Acidaminococcales</taxon>
        <taxon>Acidaminococcaceae</taxon>
        <taxon>Acidaminococcus</taxon>
    </lineage>
</organism>
<evidence type="ECO:0000313" key="8">
    <source>
        <dbReference type="Proteomes" id="UP000754226"/>
    </source>
</evidence>
<dbReference type="SMART" id="SM00644">
    <property type="entry name" value="Ami_2"/>
    <property type="match status" value="1"/>
</dbReference>
<feature type="signal peptide" evidence="5">
    <location>
        <begin position="1"/>
        <end position="22"/>
    </location>
</feature>
<dbReference type="InterPro" id="IPR036505">
    <property type="entry name" value="Amidase/PGRP_sf"/>
</dbReference>
<feature type="chain" id="PRO_5037359028" description="N-acetylmuramoyl-L-alanine amidase" evidence="5">
    <location>
        <begin position="23"/>
        <end position="221"/>
    </location>
</feature>
<comment type="catalytic activity">
    <reaction evidence="1">
        <text>Hydrolyzes the link between N-acetylmuramoyl residues and L-amino acid residues in certain cell-wall glycopeptides.</text>
        <dbReference type="EC" id="3.5.1.28"/>
    </reaction>
</comment>
<evidence type="ECO:0000256" key="3">
    <source>
        <dbReference type="ARBA" id="ARBA00022801"/>
    </source>
</evidence>
<dbReference type="EMBL" id="JAGZCZ010000013">
    <property type="protein sequence ID" value="MBS5520543.1"/>
    <property type="molecule type" value="Genomic_DNA"/>
</dbReference>
<evidence type="ECO:0000259" key="6">
    <source>
        <dbReference type="SMART" id="SM00644"/>
    </source>
</evidence>
<reference evidence="7" key="1">
    <citation type="submission" date="2021-02" db="EMBL/GenBank/DDBJ databases">
        <title>Infant gut strain persistence is associated with maternal origin, phylogeny, and functional potential including surface adhesion and iron acquisition.</title>
        <authorList>
            <person name="Lou Y.C."/>
        </authorList>
    </citation>
    <scope>NUCLEOTIDE SEQUENCE</scope>
    <source>
        <strain evidence="7">L3_106_000M1_dasL3_106_000M1_concoct_15</strain>
    </source>
</reference>